<dbReference type="EMBL" id="CM047903">
    <property type="protein sequence ID" value="KAJ0091980.1"/>
    <property type="molecule type" value="Genomic_DNA"/>
</dbReference>
<proteinExistence type="predicted"/>
<organism evidence="1 2">
    <name type="scientific">Pistacia atlantica</name>
    <dbReference type="NCBI Taxonomy" id="434234"/>
    <lineage>
        <taxon>Eukaryota</taxon>
        <taxon>Viridiplantae</taxon>
        <taxon>Streptophyta</taxon>
        <taxon>Embryophyta</taxon>
        <taxon>Tracheophyta</taxon>
        <taxon>Spermatophyta</taxon>
        <taxon>Magnoliopsida</taxon>
        <taxon>eudicotyledons</taxon>
        <taxon>Gunneridae</taxon>
        <taxon>Pentapetalae</taxon>
        <taxon>rosids</taxon>
        <taxon>malvids</taxon>
        <taxon>Sapindales</taxon>
        <taxon>Anacardiaceae</taxon>
        <taxon>Pistacia</taxon>
    </lineage>
</organism>
<evidence type="ECO:0000313" key="2">
    <source>
        <dbReference type="Proteomes" id="UP001164250"/>
    </source>
</evidence>
<gene>
    <name evidence="1" type="ORF">Patl1_26969</name>
</gene>
<accession>A0ACC1AZA3</accession>
<keyword evidence="2" id="KW-1185">Reference proteome</keyword>
<evidence type="ECO:0000313" key="1">
    <source>
        <dbReference type="EMBL" id="KAJ0091980.1"/>
    </source>
</evidence>
<comment type="caution">
    <text evidence="1">The sequence shown here is derived from an EMBL/GenBank/DDBJ whole genome shotgun (WGS) entry which is preliminary data.</text>
</comment>
<sequence length="70" mass="7364">MVVKTSSISLKVEPGSNPIVVENLSEPGDVQHNLMNTAYIAGGLENASAALAGLFNGRSVRKQVVLVSRE</sequence>
<protein>
    <submittedName>
        <fullName evidence="1">Uncharacterized protein</fullName>
    </submittedName>
</protein>
<name>A0ACC1AZA3_9ROSI</name>
<dbReference type="Proteomes" id="UP001164250">
    <property type="component" value="Chromosome 7"/>
</dbReference>
<reference evidence="2" key="1">
    <citation type="journal article" date="2023" name="G3 (Bethesda)">
        <title>Genome assembly and association tests identify interacting loci associated with vigor, precocity, and sex in interspecific pistachio rootstocks.</title>
        <authorList>
            <person name="Palmer W."/>
            <person name="Jacygrad E."/>
            <person name="Sagayaradj S."/>
            <person name="Cavanaugh K."/>
            <person name="Han R."/>
            <person name="Bertier L."/>
            <person name="Beede B."/>
            <person name="Kafkas S."/>
            <person name="Golino D."/>
            <person name="Preece J."/>
            <person name="Michelmore R."/>
        </authorList>
    </citation>
    <scope>NUCLEOTIDE SEQUENCE [LARGE SCALE GENOMIC DNA]</scope>
</reference>